<dbReference type="Pfam" id="PF13839">
    <property type="entry name" value="PC-Esterase"/>
    <property type="match status" value="1"/>
</dbReference>
<feature type="domain" description="Trichome birefringence-like N-terminal" evidence="11">
    <location>
        <begin position="113"/>
        <end position="165"/>
    </location>
</feature>
<evidence type="ECO:0000259" key="11">
    <source>
        <dbReference type="Pfam" id="PF14416"/>
    </source>
</evidence>
<sequence>MASPVSPCTPKIQNGTEWISLLQKKVAFFLFLLLLLSTIFLFSTWYSSHNFTFGGKEALRDSALLTDHLELNSTAQIIARDEAVSPSNYSFRGNFSAEASFEISDRRSPFAIESCDLSKGKWLRDSREPLYSNLTCSFLPETRNCQMYGKLPNYLYWRWKPDECDLPRFESKRFLDLVRGKKMAFVGDSLARNQFNSLLCLLSQAEIPLDVYHDPFNQFRTMHFPSSNFTLMVMWTEFYVQGIPIIINGTATASFDIYLDKINTKWTSQLPGLDYLIISGGNWFSRVNYLHENGSRIGCVNCREENLKDYGIAYAIRRVVRKALESIISCQNCDGLVTFMRTYTASHFENGSWFNGGDCNRTEPLNEKEINLNGIEWEVRKIQNEEIERIKVMDKDAKKHFGVLDVTKAMMMRADGHPGAFYNKKWFNNVNDCLHWCLPGPVDMWNEMLMLNLISSSSFD</sequence>
<keyword evidence="4 9" id="KW-0812">Transmembrane</keyword>
<evidence type="ECO:0000256" key="2">
    <source>
        <dbReference type="ARBA" id="ARBA00007727"/>
    </source>
</evidence>
<accession>A0AAD6ETL1</accession>
<evidence type="ECO:0008006" key="14">
    <source>
        <dbReference type="Google" id="ProtNLM"/>
    </source>
</evidence>
<organism evidence="12 13">
    <name type="scientific">Rhynchospora tenuis</name>
    <dbReference type="NCBI Taxonomy" id="198213"/>
    <lineage>
        <taxon>Eukaryota</taxon>
        <taxon>Viridiplantae</taxon>
        <taxon>Streptophyta</taxon>
        <taxon>Embryophyta</taxon>
        <taxon>Tracheophyta</taxon>
        <taxon>Spermatophyta</taxon>
        <taxon>Magnoliopsida</taxon>
        <taxon>Liliopsida</taxon>
        <taxon>Poales</taxon>
        <taxon>Cyperaceae</taxon>
        <taxon>Cyperoideae</taxon>
        <taxon>Rhynchosporeae</taxon>
        <taxon>Rhynchospora</taxon>
    </lineage>
</organism>
<dbReference type="InterPro" id="IPR029962">
    <property type="entry name" value="TBL"/>
</dbReference>
<keyword evidence="6 9" id="KW-1133">Transmembrane helix</keyword>
<feature type="transmembrane region" description="Helical" evidence="9">
    <location>
        <begin position="26"/>
        <end position="46"/>
    </location>
</feature>
<dbReference type="EMBL" id="JAMRDG010000001">
    <property type="protein sequence ID" value="KAJ3700599.1"/>
    <property type="molecule type" value="Genomic_DNA"/>
</dbReference>
<keyword evidence="7" id="KW-0333">Golgi apparatus</keyword>
<keyword evidence="13" id="KW-1185">Reference proteome</keyword>
<dbReference type="GO" id="GO:0000139">
    <property type="term" value="C:Golgi membrane"/>
    <property type="evidence" value="ECO:0007669"/>
    <property type="project" value="UniProtKB-SubCell"/>
</dbReference>
<evidence type="ECO:0000256" key="5">
    <source>
        <dbReference type="ARBA" id="ARBA00022968"/>
    </source>
</evidence>
<dbReference type="InterPro" id="IPR025846">
    <property type="entry name" value="TBL_N"/>
</dbReference>
<dbReference type="PANTHER" id="PTHR32285:SF253">
    <property type="entry name" value="OS06G0234600 PROTEIN"/>
    <property type="match status" value="1"/>
</dbReference>
<reference evidence="12 13" key="1">
    <citation type="journal article" date="2022" name="Cell">
        <title>Repeat-based holocentromeres influence genome architecture and karyotype evolution.</title>
        <authorList>
            <person name="Hofstatter P.G."/>
            <person name="Thangavel G."/>
            <person name="Lux T."/>
            <person name="Neumann P."/>
            <person name="Vondrak T."/>
            <person name="Novak P."/>
            <person name="Zhang M."/>
            <person name="Costa L."/>
            <person name="Castellani M."/>
            <person name="Scott A."/>
            <person name="Toegelov H."/>
            <person name="Fuchs J."/>
            <person name="Mata-Sucre Y."/>
            <person name="Dias Y."/>
            <person name="Vanzela A.L.L."/>
            <person name="Huettel B."/>
            <person name="Almeida C.C.S."/>
            <person name="Simkova H."/>
            <person name="Souza G."/>
            <person name="Pedrosa-Harand A."/>
            <person name="Macas J."/>
            <person name="Mayer K.F.X."/>
            <person name="Houben A."/>
            <person name="Marques A."/>
        </authorList>
    </citation>
    <scope>NUCLEOTIDE SEQUENCE [LARGE SCALE GENOMIC DNA]</scope>
    <source>
        <strain evidence="12">RhyTen1mFocal</strain>
    </source>
</reference>
<evidence type="ECO:0000256" key="7">
    <source>
        <dbReference type="ARBA" id="ARBA00023034"/>
    </source>
</evidence>
<dbReference type="AlphaFoldDB" id="A0AAD6ETL1"/>
<gene>
    <name evidence="12" type="ORF">LUZ61_004304</name>
</gene>
<evidence type="ECO:0000313" key="12">
    <source>
        <dbReference type="EMBL" id="KAJ3700599.1"/>
    </source>
</evidence>
<keyword evidence="8 9" id="KW-0472">Membrane</keyword>
<dbReference type="GO" id="GO:1990538">
    <property type="term" value="F:xylan O-acetyltransferase activity"/>
    <property type="evidence" value="ECO:0007669"/>
    <property type="project" value="UniProtKB-ARBA"/>
</dbReference>
<evidence type="ECO:0000256" key="6">
    <source>
        <dbReference type="ARBA" id="ARBA00022989"/>
    </source>
</evidence>
<evidence type="ECO:0000256" key="1">
    <source>
        <dbReference type="ARBA" id="ARBA00004323"/>
    </source>
</evidence>
<evidence type="ECO:0000313" key="13">
    <source>
        <dbReference type="Proteomes" id="UP001210211"/>
    </source>
</evidence>
<comment type="caution">
    <text evidence="12">The sequence shown here is derived from an EMBL/GenBank/DDBJ whole genome shotgun (WGS) entry which is preliminary data.</text>
</comment>
<dbReference type="Pfam" id="PF14416">
    <property type="entry name" value="PMR5N"/>
    <property type="match status" value="1"/>
</dbReference>
<evidence type="ECO:0000259" key="10">
    <source>
        <dbReference type="Pfam" id="PF13839"/>
    </source>
</evidence>
<comment type="subcellular location">
    <subcellularLocation>
        <location evidence="1">Golgi apparatus membrane</location>
        <topology evidence="1">Single-pass type II membrane protein</topology>
    </subcellularLocation>
</comment>
<evidence type="ECO:0000256" key="9">
    <source>
        <dbReference type="SAM" id="Phobius"/>
    </source>
</evidence>
<name>A0AAD6ETL1_9POAL</name>
<keyword evidence="5" id="KW-0735">Signal-anchor</keyword>
<evidence type="ECO:0000256" key="3">
    <source>
        <dbReference type="ARBA" id="ARBA00022679"/>
    </source>
</evidence>
<comment type="similarity">
    <text evidence="2">Belongs to the PC-esterase family. TBL subfamily.</text>
</comment>
<proteinExistence type="inferred from homology"/>
<keyword evidence="3" id="KW-0808">Transferase</keyword>
<dbReference type="Proteomes" id="UP001210211">
    <property type="component" value="Unassembled WGS sequence"/>
</dbReference>
<feature type="domain" description="Trichome birefringence-like C-terminal" evidence="10">
    <location>
        <begin position="166"/>
        <end position="450"/>
    </location>
</feature>
<dbReference type="InterPro" id="IPR026057">
    <property type="entry name" value="TBL_C"/>
</dbReference>
<evidence type="ECO:0000256" key="4">
    <source>
        <dbReference type="ARBA" id="ARBA00022692"/>
    </source>
</evidence>
<protein>
    <recommendedName>
        <fullName evidence="14">Trichome birefringence-like N-terminal domain-containing protein</fullName>
    </recommendedName>
</protein>
<evidence type="ECO:0000256" key="8">
    <source>
        <dbReference type="ARBA" id="ARBA00023136"/>
    </source>
</evidence>
<dbReference type="PANTHER" id="PTHR32285">
    <property type="entry name" value="PROTEIN TRICHOME BIREFRINGENCE-LIKE 9-RELATED"/>
    <property type="match status" value="1"/>
</dbReference>